<keyword evidence="4 6" id="KW-0975">Bacterial flagellum</keyword>
<evidence type="ECO:0000313" key="9">
    <source>
        <dbReference type="Proteomes" id="UP000070371"/>
    </source>
</evidence>
<gene>
    <name evidence="8" type="ORF">RC74_06700</name>
</gene>
<evidence type="ECO:0000256" key="3">
    <source>
        <dbReference type="ARBA" id="ARBA00014376"/>
    </source>
</evidence>
<evidence type="ECO:0000313" key="8">
    <source>
        <dbReference type="EMBL" id="AML51003.1"/>
    </source>
</evidence>
<dbReference type="PIRSF" id="PIRSF002889">
    <property type="entry name" value="Rod_FlgB"/>
    <property type="match status" value="1"/>
</dbReference>
<dbReference type="EMBL" id="CP014327">
    <property type="protein sequence ID" value="AML51003.1"/>
    <property type="molecule type" value="Genomic_DNA"/>
</dbReference>
<keyword evidence="9" id="KW-1185">Reference proteome</keyword>
<comment type="subunit">
    <text evidence="6">The basal body constitutes a major portion of the flagellar organelle and consists of a number of rings mounted on a central rod.</text>
</comment>
<protein>
    <recommendedName>
        <fullName evidence="3 6">Flagellar basal body rod protein FlgB</fullName>
    </recommendedName>
</protein>
<dbReference type="GO" id="GO:0071973">
    <property type="term" value="P:bacterial-type flagellum-dependent cell motility"/>
    <property type="evidence" value="ECO:0007669"/>
    <property type="project" value="InterPro"/>
</dbReference>
<evidence type="ECO:0000256" key="4">
    <source>
        <dbReference type="ARBA" id="ARBA00023143"/>
    </source>
</evidence>
<comment type="subcellular location">
    <subcellularLocation>
        <location evidence="1 6">Bacterial flagellum basal body</location>
    </subcellularLocation>
</comment>
<dbReference type="Proteomes" id="UP000070371">
    <property type="component" value="Chromosome"/>
</dbReference>
<dbReference type="GO" id="GO:0030694">
    <property type="term" value="C:bacterial-type flagellum basal body, rod"/>
    <property type="evidence" value="ECO:0007669"/>
    <property type="project" value="InterPro"/>
</dbReference>
<evidence type="ECO:0000256" key="2">
    <source>
        <dbReference type="ARBA" id="ARBA00009677"/>
    </source>
</evidence>
<dbReference type="STRING" id="1579316.RC74_06700"/>
<reference evidence="8 9" key="1">
    <citation type="submission" date="2016-02" db="EMBL/GenBank/DDBJ databases">
        <title>Complete genome sequence of Halocynthiibacter arcticus PAMC 20958t from arctic marine sediment.</title>
        <authorList>
            <person name="Lee Y.M."/>
            <person name="Baek K."/>
            <person name="Lee H.K."/>
            <person name="Shin S.C."/>
        </authorList>
    </citation>
    <scope>NUCLEOTIDE SEQUENCE [LARGE SCALE GENOMIC DNA]</scope>
    <source>
        <strain evidence="8">PAMC 20958</strain>
    </source>
</reference>
<evidence type="ECO:0000256" key="1">
    <source>
        <dbReference type="ARBA" id="ARBA00004117"/>
    </source>
</evidence>
<comment type="function">
    <text evidence="5 6">Structural component of flagellum, the bacterial motility apparatus. Part of the rod structure of flagellar basal body.</text>
</comment>
<accession>A0A126UY58</accession>
<sequence length="127" mass="13954">MFDKLDIMRMSQAMASHASTRQATIAQNVANADTPGYKARDVVAFSDAYEGTNEKPLRASREGHLTEADRGFTPTIVTDTTRGALSPNGNSVSLETELMRASETRHQFDTAISIYKSSLNILRTSIR</sequence>
<organism evidence="8 9">
    <name type="scientific">Falsihalocynthiibacter arcticus</name>
    <dbReference type="NCBI Taxonomy" id="1579316"/>
    <lineage>
        <taxon>Bacteria</taxon>
        <taxon>Pseudomonadati</taxon>
        <taxon>Pseudomonadota</taxon>
        <taxon>Alphaproteobacteria</taxon>
        <taxon>Rhodobacterales</taxon>
        <taxon>Roseobacteraceae</taxon>
        <taxon>Falsihalocynthiibacter</taxon>
    </lineage>
</organism>
<name>A0A126UY58_9RHOB</name>
<evidence type="ECO:0000256" key="6">
    <source>
        <dbReference type="PIRNR" id="PIRNR002889"/>
    </source>
</evidence>
<keyword evidence="8" id="KW-0969">Cilium</keyword>
<dbReference type="RefSeq" id="WP_039000276.1">
    <property type="nucleotide sequence ID" value="NZ_CP014327.1"/>
</dbReference>
<dbReference type="InterPro" id="IPR006300">
    <property type="entry name" value="FlgB"/>
</dbReference>
<keyword evidence="8" id="KW-0282">Flagellum</keyword>
<feature type="domain" description="Flagellar basal body rod protein N-terminal" evidence="7">
    <location>
        <begin position="16"/>
        <end position="38"/>
    </location>
</feature>
<comment type="similarity">
    <text evidence="2 6">Belongs to the flagella basal body rod proteins family.</text>
</comment>
<dbReference type="OrthoDB" id="9788334at2"/>
<evidence type="ECO:0000259" key="7">
    <source>
        <dbReference type="Pfam" id="PF00460"/>
    </source>
</evidence>
<dbReference type="InterPro" id="IPR001444">
    <property type="entry name" value="Flag_bb_rod_N"/>
</dbReference>
<dbReference type="Pfam" id="PF00460">
    <property type="entry name" value="Flg_bb_rod"/>
    <property type="match status" value="1"/>
</dbReference>
<dbReference type="KEGG" id="hat:RC74_06700"/>
<dbReference type="AlphaFoldDB" id="A0A126UY58"/>
<proteinExistence type="inferred from homology"/>
<dbReference type="NCBIfam" id="NF009270">
    <property type="entry name" value="PRK12627.1"/>
    <property type="match status" value="1"/>
</dbReference>
<keyword evidence="8" id="KW-0966">Cell projection</keyword>
<evidence type="ECO:0000256" key="5">
    <source>
        <dbReference type="ARBA" id="ARBA00024934"/>
    </source>
</evidence>